<protein>
    <recommendedName>
        <fullName evidence="4">G-protein coupled receptors family 1 profile domain-containing protein</fullName>
    </recommendedName>
</protein>
<comment type="caution">
    <text evidence="2">The sequence shown here is derived from an EMBL/GenBank/DDBJ whole genome shotgun (WGS) entry which is preliminary data.</text>
</comment>
<proteinExistence type="predicted"/>
<dbReference type="EMBL" id="BMAT01002154">
    <property type="protein sequence ID" value="GFS00262.1"/>
    <property type="molecule type" value="Genomic_DNA"/>
</dbReference>
<keyword evidence="1" id="KW-0812">Transmembrane</keyword>
<feature type="transmembrane region" description="Helical" evidence="1">
    <location>
        <begin position="44"/>
        <end position="68"/>
    </location>
</feature>
<keyword evidence="3" id="KW-1185">Reference proteome</keyword>
<accession>A0AAV4HSV8</accession>
<evidence type="ECO:0000256" key="1">
    <source>
        <dbReference type="SAM" id="Phobius"/>
    </source>
</evidence>
<evidence type="ECO:0008006" key="4">
    <source>
        <dbReference type="Google" id="ProtNLM"/>
    </source>
</evidence>
<dbReference type="AlphaFoldDB" id="A0AAV4HSV8"/>
<evidence type="ECO:0000313" key="2">
    <source>
        <dbReference type="EMBL" id="GFS00262.1"/>
    </source>
</evidence>
<organism evidence="2 3">
    <name type="scientific">Elysia marginata</name>
    <dbReference type="NCBI Taxonomy" id="1093978"/>
    <lineage>
        <taxon>Eukaryota</taxon>
        <taxon>Metazoa</taxon>
        <taxon>Spiralia</taxon>
        <taxon>Lophotrochozoa</taxon>
        <taxon>Mollusca</taxon>
        <taxon>Gastropoda</taxon>
        <taxon>Heterobranchia</taxon>
        <taxon>Euthyneura</taxon>
        <taxon>Panpulmonata</taxon>
        <taxon>Sacoglossa</taxon>
        <taxon>Placobranchoidea</taxon>
        <taxon>Plakobranchidae</taxon>
        <taxon>Elysia</taxon>
    </lineage>
</organism>
<dbReference type="Proteomes" id="UP000762676">
    <property type="component" value="Unassembled WGS sequence"/>
</dbReference>
<keyword evidence="1" id="KW-0472">Membrane</keyword>
<gene>
    <name evidence="2" type="ORF">ElyMa_001067400</name>
</gene>
<keyword evidence="1" id="KW-1133">Transmembrane helix</keyword>
<sequence length="100" mass="11239">MNITPAPEELRTINFVPQKEHNFESARNNKIISDSVYFFTDLYFGHWAVFFLSSLGVVTNSLVMIVFLRQGFRDSVNVSLFSIAGTKSNASLGLSSVWTN</sequence>
<evidence type="ECO:0000313" key="3">
    <source>
        <dbReference type="Proteomes" id="UP000762676"/>
    </source>
</evidence>
<reference evidence="2 3" key="1">
    <citation type="journal article" date="2021" name="Elife">
        <title>Chloroplast acquisition without the gene transfer in kleptoplastic sea slugs, Plakobranchus ocellatus.</title>
        <authorList>
            <person name="Maeda T."/>
            <person name="Takahashi S."/>
            <person name="Yoshida T."/>
            <person name="Shimamura S."/>
            <person name="Takaki Y."/>
            <person name="Nagai Y."/>
            <person name="Toyoda A."/>
            <person name="Suzuki Y."/>
            <person name="Arimoto A."/>
            <person name="Ishii H."/>
            <person name="Satoh N."/>
            <person name="Nishiyama T."/>
            <person name="Hasebe M."/>
            <person name="Maruyama T."/>
            <person name="Minagawa J."/>
            <person name="Obokata J."/>
            <person name="Shigenobu S."/>
        </authorList>
    </citation>
    <scope>NUCLEOTIDE SEQUENCE [LARGE SCALE GENOMIC DNA]</scope>
</reference>
<name>A0AAV4HSV8_9GAST</name>